<dbReference type="Proteomes" id="UP000003947">
    <property type="component" value="Unassembled WGS sequence"/>
</dbReference>
<keyword evidence="1" id="KW-1133">Transmembrane helix</keyword>
<keyword evidence="1" id="KW-0472">Membrane</keyword>
<reference evidence="2 3" key="1">
    <citation type="submission" date="2012-02" db="EMBL/GenBank/DDBJ databases">
        <title>Improved High-Quality Draft sequence of Microvirga sp. WSM3557.</title>
        <authorList>
            <consortium name="US DOE Joint Genome Institute"/>
            <person name="Lucas S."/>
            <person name="Han J."/>
            <person name="Lapidus A."/>
            <person name="Cheng J.-F."/>
            <person name="Goodwin L."/>
            <person name="Pitluck S."/>
            <person name="Peters L."/>
            <person name="Zhang X."/>
            <person name="Detter J.C."/>
            <person name="Han C."/>
            <person name="Tapia R."/>
            <person name="Land M."/>
            <person name="Hauser L."/>
            <person name="Kyrpides N."/>
            <person name="Ivanova N."/>
            <person name="Pagani I."/>
            <person name="Brau L."/>
            <person name="Yates R."/>
            <person name="O'Hara G."/>
            <person name="Rui T."/>
            <person name="Howieson J."/>
            <person name="Reeve W."/>
            <person name="Woyke T."/>
        </authorList>
    </citation>
    <scope>NUCLEOTIDE SEQUENCE [LARGE SCALE GENOMIC DNA]</scope>
    <source>
        <strain evidence="2 3">WSM3557</strain>
    </source>
</reference>
<dbReference type="EMBL" id="JH660641">
    <property type="protein sequence ID" value="EIM29706.1"/>
    <property type="molecule type" value="Genomic_DNA"/>
</dbReference>
<proteinExistence type="predicted"/>
<dbReference type="PATRIC" id="fig|864069.3.peg.2385"/>
<gene>
    <name evidence="2" type="ORF">MicloDRAFT_00021880</name>
</gene>
<dbReference type="HOGENOM" id="CLU_169622_1_0_5"/>
<feature type="transmembrane region" description="Helical" evidence="1">
    <location>
        <begin position="89"/>
        <end position="110"/>
    </location>
</feature>
<evidence type="ECO:0000313" key="3">
    <source>
        <dbReference type="Proteomes" id="UP000003947"/>
    </source>
</evidence>
<protein>
    <recommendedName>
        <fullName evidence="4">DNA methyltransferase</fullName>
    </recommendedName>
</protein>
<name>I4Z0G4_9HYPH</name>
<dbReference type="eggNOG" id="ENOG50336EY">
    <property type="taxonomic scope" value="Bacteria"/>
</dbReference>
<keyword evidence="3" id="KW-1185">Reference proteome</keyword>
<sequence length="115" mass="10944">MAFSRAGAVTRPAVVGQREVRMEQILINLIAGAAGGGAAGKASPNFDLGTAGNLIAGAVGGGVLGQILSLAMPAITASFASGNFSVGGVIANLVSGGAGGAILTILIGALKNRAA</sequence>
<organism evidence="2 3">
    <name type="scientific">Microvirga lotononidis</name>
    <dbReference type="NCBI Taxonomy" id="864069"/>
    <lineage>
        <taxon>Bacteria</taxon>
        <taxon>Pseudomonadati</taxon>
        <taxon>Pseudomonadota</taxon>
        <taxon>Alphaproteobacteria</taxon>
        <taxon>Hyphomicrobiales</taxon>
        <taxon>Methylobacteriaceae</taxon>
        <taxon>Microvirga</taxon>
    </lineage>
</organism>
<evidence type="ECO:0000313" key="2">
    <source>
        <dbReference type="EMBL" id="EIM29706.1"/>
    </source>
</evidence>
<dbReference type="AlphaFoldDB" id="I4Z0G4"/>
<accession>I4Z0G4</accession>
<evidence type="ECO:0000256" key="1">
    <source>
        <dbReference type="SAM" id="Phobius"/>
    </source>
</evidence>
<keyword evidence="1" id="KW-0812">Transmembrane</keyword>
<evidence type="ECO:0008006" key="4">
    <source>
        <dbReference type="Google" id="ProtNLM"/>
    </source>
</evidence>
<feature type="transmembrane region" description="Helical" evidence="1">
    <location>
        <begin position="54"/>
        <end position="77"/>
    </location>
</feature>